<name>A0AAD7JCQ3_9AGAR</name>
<dbReference type="SUPFAM" id="SSF48452">
    <property type="entry name" value="TPR-like"/>
    <property type="match status" value="1"/>
</dbReference>
<comment type="caution">
    <text evidence="1">The sequence shown here is derived from an EMBL/GenBank/DDBJ whole genome shotgun (WGS) entry which is preliminary data.</text>
</comment>
<sequence>MGIASYYAERVQDMPTALKHCEVSRSLAQSSGNYERQAEAVVRFAHIKWSVGEYTIGQAYAKEAQRLAKISGYLDRESRGLYYEALCLQALGNYRDCISLTIRARALLDLCGMSHGDISYVIMNCQAEVHKVKSEYEEALAIQNEVLKAALSAHHPYQHAVALANTAELEVLMGVASDVIQKKIDTSRAVFQRPGHPALLVSACDWIQADLNLREGDGSSVLLCRCLREVQQKDTEIAGHCLERLADTTRWGGLDHPSSWSIIFLVHSLKTKRKLDIYKSLQFIGDIFLKENDEVTALNLFMLALEGFISMDVHQSRAECILRIGDMSKRNGYLLKAFELWEAARPLFERSLQAVRVQDIDERLAAISNDVKEQYRNNLAQLATLNAPVGKVQIDGHNVASEEEALLV</sequence>
<proteinExistence type="predicted"/>
<dbReference type="Proteomes" id="UP001215598">
    <property type="component" value="Unassembled WGS sequence"/>
</dbReference>
<dbReference type="AlphaFoldDB" id="A0AAD7JCQ3"/>
<evidence type="ECO:0000313" key="1">
    <source>
        <dbReference type="EMBL" id="KAJ7761685.1"/>
    </source>
</evidence>
<dbReference type="EMBL" id="JARKIB010000034">
    <property type="protein sequence ID" value="KAJ7761685.1"/>
    <property type="molecule type" value="Genomic_DNA"/>
</dbReference>
<organism evidence="1 2">
    <name type="scientific">Mycena metata</name>
    <dbReference type="NCBI Taxonomy" id="1033252"/>
    <lineage>
        <taxon>Eukaryota</taxon>
        <taxon>Fungi</taxon>
        <taxon>Dikarya</taxon>
        <taxon>Basidiomycota</taxon>
        <taxon>Agaricomycotina</taxon>
        <taxon>Agaricomycetes</taxon>
        <taxon>Agaricomycetidae</taxon>
        <taxon>Agaricales</taxon>
        <taxon>Marasmiineae</taxon>
        <taxon>Mycenaceae</taxon>
        <taxon>Mycena</taxon>
    </lineage>
</organism>
<dbReference type="Gene3D" id="1.25.40.10">
    <property type="entry name" value="Tetratricopeptide repeat domain"/>
    <property type="match status" value="1"/>
</dbReference>
<reference evidence="1" key="1">
    <citation type="submission" date="2023-03" db="EMBL/GenBank/DDBJ databases">
        <title>Massive genome expansion in bonnet fungi (Mycena s.s.) driven by repeated elements and novel gene families across ecological guilds.</title>
        <authorList>
            <consortium name="Lawrence Berkeley National Laboratory"/>
            <person name="Harder C.B."/>
            <person name="Miyauchi S."/>
            <person name="Viragh M."/>
            <person name="Kuo A."/>
            <person name="Thoen E."/>
            <person name="Andreopoulos B."/>
            <person name="Lu D."/>
            <person name="Skrede I."/>
            <person name="Drula E."/>
            <person name="Henrissat B."/>
            <person name="Morin E."/>
            <person name="Kohler A."/>
            <person name="Barry K."/>
            <person name="LaButti K."/>
            <person name="Morin E."/>
            <person name="Salamov A."/>
            <person name="Lipzen A."/>
            <person name="Mereny Z."/>
            <person name="Hegedus B."/>
            <person name="Baldrian P."/>
            <person name="Stursova M."/>
            <person name="Weitz H."/>
            <person name="Taylor A."/>
            <person name="Grigoriev I.V."/>
            <person name="Nagy L.G."/>
            <person name="Martin F."/>
            <person name="Kauserud H."/>
        </authorList>
    </citation>
    <scope>NUCLEOTIDE SEQUENCE</scope>
    <source>
        <strain evidence="1">CBHHK182m</strain>
    </source>
</reference>
<dbReference type="InterPro" id="IPR011990">
    <property type="entry name" value="TPR-like_helical_dom_sf"/>
</dbReference>
<accession>A0AAD7JCQ3</accession>
<keyword evidence="2" id="KW-1185">Reference proteome</keyword>
<protein>
    <submittedName>
        <fullName evidence="1">Uncharacterized protein</fullName>
    </submittedName>
</protein>
<gene>
    <name evidence="1" type="ORF">B0H16DRAFT_1530296</name>
</gene>
<evidence type="ECO:0000313" key="2">
    <source>
        <dbReference type="Proteomes" id="UP001215598"/>
    </source>
</evidence>